<accession>A0ABQ9Z0A0</accession>
<evidence type="ECO:0000313" key="3">
    <source>
        <dbReference type="Proteomes" id="UP001234178"/>
    </source>
</evidence>
<feature type="region of interest" description="Disordered" evidence="1">
    <location>
        <begin position="1"/>
        <end position="66"/>
    </location>
</feature>
<proteinExistence type="predicted"/>
<feature type="compositionally biased region" description="Basic and acidic residues" evidence="1">
    <location>
        <begin position="1"/>
        <end position="16"/>
    </location>
</feature>
<dbReference type="EMBL" id="JAOYFB010000002">
    <property type="protein sequence ID" value="KAK4006331.1"/>
    <property type="molecule type" value="Genomic_DNA"/>
</dbReference>
<dbReference type="Proteomes" id="UP001234178">
    <property type="component" value="Unassembled WGS sequence"/>
</dbReference>
<evidence type="ECO:0000313" key="2">
    <source>
        <dbReference type="EMBL" id="KAK4006331.1"/>
    </source>
</evidence>
<keyword evidence="3" id="KW-1185">Reference proteome</keyword>
<evidence type="ECO:0000256" key="1">
    <source>
        <dbReference type="SAM" id="MobiDB-lite"/>
    </source>
</evidence>
<comment type="caution">
    <text evidence="2">The sequence shown here is derived from an EMBL/GenBank/DDBJ whole genome shotgun (WGS) entry which is preliminary data.</text>
</comment>
<name>A0ABQ9Z0A0_9CRUS</name>
<feature type="compositionally biased region" description="Basic and acidic residues" evidence="1">
    <location>
        <begin position="45"/>
        <end position="54"/>
    </location>
</feature>
<organism evidence="2 3">
    <name type="scientific">Daphnia magna</name>
    <dbReference type="NCBI Taxonomy" id="35525"/>
    <lineage>
        <taxon>Eukaryota</taxon>
        <taxon>Metazoa</taxon>
        <taxon>Ecdysozoa</taxon>
        <taxon>Arthropoda</taxon>
        <taxon>Crustacea</taxon>
        <taxon>Branchiopoda</taxon>
        <taxon>Diplostraca</taxon>
        <taxon>Cladocera</taxon>
        <taxon>Anomopoda</taxon>
        <taxon>Daphniidae</taxon>
        <taxon>Daphnia</taxon>
    </lineage>
</organism>
<protein>
    <submittedName>
        <fullName evidence="2">Uncharacterized protein</fullName>
    </submittedName>
</protein>
<sequence>MVDRENMESEASRVEPQRSNLINGKDVRERQTETIPLAEGVQEARNGRIEDQVRRSTRTRTSPVRYGNIPQGAVGVLLRLLGLLGPLIGIQPSQGHSKETFVRDGLQGEVFLSDLEWVVVTDISFGPTENALNKLHL</sequence>
<reference evidence="2 3" key="1">
    <citation type="journal article" date="2023" name="Nucleic Acids Res.">
        <title>The hologenome of Daphnia magna reveals possible DNA methylation and microbiome-mediated evolution of the host genome.</title>
        <authorList>
            <person name="Chaturvedi A."/>
            <person name="Li X."/>
            <person name="Dhandapani V."/>
            <person name="Marshall H."/>
            <person name="Kissane S."/>
            <person name="Cuenca-Cambronero M."/>
            <person name="Asole G."/>
            <person name="Calvet F."/>
            <person name="Ruiz-Romero M."/>
            <person name="Marangio P."/>
            <person name="Guigo R."/>
            <person name="Rago D."/>
            <person name="Mirbahai L."/>
            <person name="Eastwood N."/>
            <person name="Colbourne J.K."/>
            <person name="Zhou J."/>
            <person name="Mallon E."/>
            <person name="Orsini L."/>
        </authorList>
    </citation>
    <scope>NUCLEOTIDE SEQUENCE [LARGE SCALE GENOMIC DNA]</scope>
    <source>
        <strain evidence="2">LRV0_1</strain>
    </source>
</reference>
<gene>
    <name evidence="2" type="ORF">OUZ56_011485</name>
</gene>